<dbReference type="InterPro" id="IPR012504">
    <property type="entry name" value="Spore_YabP"/>
</dbReference>
<evidence type="ECO:0000313" key="2">
    <source>
        <dbReference type="Proteomes" id="UP000195897"/>
    </source>
</evidence>
<protein>
    <submittedName>
        <fullName evidence="1">Sporulation protein YabP</fullName>
    </submittedName>
</protein>
<proteinExistence type="predicted"/>
<dbReference type="InterPro" id="IPR022476">
    <property type="entry name" value="Spore_YabP/YqfC"/>
</dbReference>
<dbReference type="EMBL" id="NFKK01000001">
    <property type="protein sequence ID" value="OUP54567.1"/>
    <property type="molecule type" value="Genomic_DNA"/>
</dbReference>
<evidence type="ECO:0000313" key="1">
    <source>
        <dbReference type="EMBL" id="OUP54567.1"/>
    </source>
</evidence>
<organism evidence="1 2">
    <name type="scientific">Butyricicoccus pullicaecorum</name>
    <dbReference type="NCBI Taxonomy" id="501571"/>
    <lineage>
        <taxon>Bacteria</taxon>
        <taxon>Bacillati</taxon>
        <taxon>Bacillota</taxon>
        <taxon>Clostridia</taxon>
        <taxon>Eubacteriales</taxon>
        <taxon>Butyricicoccaceae</taxon>
        <taxon>Butyricicoccus</taxon>
    </lineage>
</organism>
<comment type="caution">
    <text evidence="1">The sequence shown here is derived from an EMBL/GenBank/DDBJ whole genome shotgun (WGS) entry which is preliminary data.</text>
</comment>
<dbReference type="Gene3D" id="2.60.40.2000">
    <property type="match status" value="1"/>
</dbReference>
<reference evidence="2" key="1">
    <citation type="submission" date="2017-04" db="EMBL/GenBank/DDBJ databases">
        <title>Function of individual gut microbiota members based on whole genome sequencing of pure cultures obtained from chicken caecum.</title>
        <authorList>
            <person name="Medvecky M."/>
            <person name="Cejkova D."/>
            <person name="Polansky O."/>
            <person name="Karasova D."/>
            <person name="Kubasova T."/>
            <person name="Cizek A."/>
            <person name="Rychlik I."/>
        </authorList>
    </citation>
    <scope>NUCLEOTIDE SEQUENCE [LARGE SCALE GENOMIC DNA]</scope>
    <source>
        <strain evidence="2">An180</strain>
    </source>
</reference>
<gene>
    <name evidence="1" type="ORF">B5F17_01305</name>
</gene>
<dbReference type="Pfam" id="PF07873">
    <property type="entry name" value="YabP"/>
    <property type="match status" value="1"/>
</dbReference>
<sequence>MPNEERNLSHGLTLTGRQALSVTGVTDVSAFDEAEIAMETSQGTLTVRGEHLHVEKLSLDRGELTLTGEIQSLDYDDTPAARGGLLSRLFG</sequence>
<accession>A0A1Y4LD08</accession>
<dbReference type="InterPro" id="IPR038705">
    <property type="entry name" value="YabP_sf"/>
</dbReference>
<dbReference type="AlphaFoldDB" id="A0A1Y4LD08"/>
<name>A0A1Y4LD08_9FIRM</name>
<dbReference type="GO" id="GO:0030435">
    <property type="term" value="P:sporulation resulting in formation of a cellular spore"/>
    <property type="evidence" value="ECO:0007669"/>
    <property type="project" value="InterPro"/>
</dbReference>
<dbReference type="RefSeq" id="WP_087370002.1">
    <property type="nucleotide sequence ID" value="NZ_NFKK01000001.1"/>
</dbReference>
<dbReference type="Proteomes" id="UP000195897">
    <property type="component" value="Unassembled WGS sequence"/>
</dbReference>
<dbReference type="NCBIfam" id="TIGR02892">
    <property type="entry name" value="spore_yabP"/>
    <property type="match status" value="1"/>
</dbReference>